<dbReference type="Gene3D" id="3.40.50.410">
    <property type="entry name" value="von Willebrand factor, type A domain"/>
    <property type="match status" value="1"/>
</dbReference>
<comment type="caution">
    <text evidence="2">The sequence shown here is derived from an EMBL/GenBank/DDBJ whole genome shotgun (WGS) entry which is preliminary data.</text>
</comment>
<protein>
    <recommendedName>
        <fullName evidence="1">VWFA domain-containing protein</fullName>
    </recommendedName>
</protein>
<organism evidence="2 3">
    <name type="scientific">Periplaneta americana</name>
    <name type="common">American cockroach</name>
    <name type="synonym">Blatta americana</name>
    <dbReference type="NCBI Taxonomy" id="6978"/>
    <lineage>
        <taxon>Eukaryota</taxon>
        <taxon>Metazoa</taxon>
        <taxon>Ecdysozoa</taxon>
        <taxon>Arthropoda</taxon>
        <taxon>Hexapoda</taxon>
        <taxon>Insecta</taxon>
        <taxon>Pterygota</taxon>
        <taxon>Neoptera</taxon>
        <taxon>Polyneoptera</taxon>
        <taxon>Dictyoptera</taxon>
        <taxon>Blattodea</taxon>
        <taxon>Blattoidea</taxon>
        <taxon>Blattidae</taxon>
        <taxon>Blattinae</taxon>
        <taxon>Periplaneta</taxon>
    </lineage>
</organism>
<dbReference type="Proteomes" id="UP001148838">
    <property type="component" value="Unassembled WGS sequence"/>
</dbReference>
<reference evidence="2 3" key="1">
    <citation type="journal article" date="2022" name="Allergy">
        <title>Genome assembly and annotation of Periplaneta americana reveal a comprehensive cockroach allergen profile.</title>
        <authorList>
            <person name="Wang L."/>
            <person name="Xiong Q."/>
            <person name="Saelim N."/>
            <person name="Wang L."/>
            <person name="Nong W."/>
            <person name="Wan A.T."/>
            <person name="Shi M."/>
            <person name="Liu X."/>
            <person name="Cao Q."/>
            <person name="Hui J.H.L."/>
            <person name="Sookrung N."/>
            <person name="Leung T.F."/>
            <person name="Tungtrongchitr A."/>
            <person name="Tsui S.K.W."/>
        </authorList>
    </citation>
    <scope>NUCLEOTIDE SEQUENCE [LARGE SCALE GENOMIC DNA]</scope>
    <source>
        <strain evidence="2">PWHHKU_190912</strain>
    </source>
</reference>
<evidence type="ECO:0000313" key="2">
    <source>
        <dbReference type="EMBL" id="KAJ4437658.1"/>
    </source>
</evidence>
<dbReference type="InterPro" id="IPR002035">
    <property type="entry name" value="VWF_A"/>
</dbReference>
<dbReference type="SUPFAM" id="SSF53300">
    <property type="entry name" value="vWA-like"/>
    <property type="match status" value="1"/>
</dbReference>
<proteinExistence type="predicted"/>
<dbReference type="InterPro" id="IPR050934">
    <property type="entry name" value="ITIH"/>
</dbReference>
<gene>
    <name evidence="2" type="ORF">ANN_17803</name>
</gene>
<evidence type="ECO:0000313" key="3">
    <source>
        <dbReference type="Proteomes" id="UP001148838"/>
    </source>
</evidence>
<dbReference type="InterPro" id="IPR036465">
    <property type="entry name" value="vWFA_dom_sf"/>
</dbReference>
<name>A0ABQ8SUX5_PERAM</name>
<dbReference type="EMBL" id="JAJSOF020000021">
    <property type="protein sequence ID" value="KAJ4437658.1"/>
    <property type="molecule type" value="Genomic_DNA"/>
</dbReference>
<dbReference type="PANTHER" id="PTHR10338">
    <property type="entry name" value="INTER-ALPHA-TRYPSIN INHIBITOR HEAVY CHAIN FAMILY MEMBER"/>
    <property type="match status" value="1"/>
</dbReference>
<accession>A0ABQ8SUX5</accession>
<evidence type="ECO:0000259" key="1">
    <source>
        <dbReference type="PROSITE" id="PS50234"/>
    </source>
</evidence>
<sequence length="553" mass="61320">MSTKALKMGVAPRRGRRPILMAVVYEVAVPVADHAAGTNIYDGLKKALDVAELGRSTWPGRKAADEQRPEPIIIFLTDGQPNTGVSDPDTIVSRVTDSNAGVSSIFSLALGSDADFGFLKKLSLRNTGFARKIYEASDTALQLRDFYRQVSSPLLANVTFKYNEGQVEENSLTTQTFRRLFFGSELVVAGHLLKDEVKGQVSGWSSSGDTSFPVSPIIVSLPSPPTTDEGNKTASSMERLWAYLTIQQLLDEDTRKDYDHSDKNQTSPEKERALQLALKYSFVTPLTSLVVVKPNETKAVDTEDASQERHAQYLTTPASYFPGSGFQAEGEIMMEAEYTSSPFPEPAQLTNLTDVKWLAGLLNDSSVSLPVGINGTTEMLQLAAANETNVPHGSCMTPSFESGHCRHFKHCVLDRFAISLEDYLPYFCRISRSVSVRCVSNSLWAKARRCTINFTFNFALEYAIRKVQDNREGLELNGLHQLLVYADDVNMLGENPQTIRENTGILLEASKEIGLEVNPEKTKYMIMSRHENIIRNGNIKIGNLSFEEVEKFK</sequence>
<keyword evidence="3" id="KW-1185">Reference proteome</keyword>
<feature type="domain" description="VWFA" evidence="1">
    <location>
        <begin position="20"/>
        <end position="150"/>
    </location>
</feature>
<dbReference type="PANTHER" id="PTHR10338:SF108">
    <property type="entry name" value="INTER-ALPHA-TRYPSIN INHIBITOR HEAVY CHAIN H4-LIKE PROTEIN"/>
    <property type="match status" value="1"/>
</dbReference>
<dbReference type="PROSITE" id="PS50234">
    <property type="entry name" value="VWFA"/>
    <property type="match status" value="1"/>
</dbReference>